<dbReference type="PRINTS" id="PR00420">
    <property type="entry name" value="RNGMNOXGNASE"/>
</dbReference>
<evidence type="ECO:0000256" key="1">
    <source>
        <dbReference type="ARBA" id="ARBA00022630"/>
    </source>
</evidence>
<organism evidence="5 6">
    <name type="scientific">Exophiala bonariae</name>
    <dbReference type="NCBI Taxonomy" id="1690606"/>
    <lineage>
        <taxon>Eukaryota</taxon>
        <taxon>Fungi</taxon>
        <taxon>Dikarya</taxon>
        <taxon>Ascomycota</taxon>
        <taxon>Pezizomycotina</taxon>
        <taxon>Eurotiomycetes</taxon>
        <taxon>Chaetothyriomycetidae</taxon>
        <taxon>Chaetothyriales</taxon>
        <taxon>Herpotrichiellaceae</taxon>
        <taxon>Exophiala</taxon>
    </lineage>
</organism>
<dbReference type="PANTHER" id="PTHR43004:SF8">
    <property type="entry name" value="FAD-BINDING DOMAIN-CONTAINING PROTEIN-RELATED"/>
    <property type="match status" value="1"/>
</dbReference>
<keyword evidence="3" id="KW-0560">Oxidoreductase</keyword>
<sequence>MLPVAIVGGGPVGLVSSILLSMRKIPHVIFEQFPGTSIHPKACGLNQRTMEIFRHIGVEREVVKHRAPLNVAGKTGWYTNIGPNGREIYSRDSWGGGKYQEEYRRASPAQYSTLAQIRLEPILQRRALEIAPNCISYNSKVTSVKEKGDKVVLTVDRGNRGSEDVEAQYVLGADGGRGLAESLGIGWEGESDIVDMFTAHFNADIASIHPNKAVFISWLVNPKLRGSRGSGYLYHLGPYYPTREKKEEWVLASPKHPEDPVEFDEKTMVERIRRSLEIPDLDLSLRSISNWTVNAKVAERYRSEGGRIFLVGDACHRVPPWGALGMNSGIQDAHNLIWKLGLALKSGQPTKYSNFLDTYEKERRPIAQRVARNSLHNMLNHNNIMDGALDITAETSTEENLASVAAYFDESHELYKEKRERVRQAAADLDNEFHAPGIEIGWFYESADINGEGLAARHGGQLLADGTFDINNYHPSTIPGHHVPHSWLRKGDTTISTRDLVELDKFVLLTGKSGIWESVPNDLIHVQVIDGEAGWTDIEGTWAQLRGVDEDGAVLIRPDGIVAWRARNSEPSSTSKLTALVQSLLYQKSDRRWATHM</sequence>
<dbReference type="SUPFAM" id="SSF51905">
    <property type="entry name" value="FAD/NAD(P)-binding domain"/>
    <property type="match status" value="1"/>
</dbReference>
<evidence type="ECO:0000256" key="2">
    <source>
        <dbReference type="ARBA" id="ARBA00022827"/>
    </source>
</evidence>
<keyword evidence="2" id="KW-0274">FAD</keyword>
<keyword evidence="6" id="KW-1185">Reference proteome</keyword>
<evidence type="ECO:0000313" key="6">
    <source>
        <dbReference type="Proteomes" id="UP001358417"/>
    </source>
</evidence>
<dbReference type="InterPro" id="IPR050641">
    <property type="entry name" value="RIFMO-like"/>
</dbReference>
<dbReference type="GO" id="GO:0071949">
    <property type="term" value="F:FAD binding"/>
    <property type="evidence" value="ECO:0007669"/>
    <property type="project" value="InterPro"/>
</dbReference>
<dbReference type="RefSeq" id="XP_064699773.1">
    <property type="nucleotide sequence ID" value="XM_064855935.1"/>
</dbReference>
<dbReference type="Proteomes" id="UP001358417">
    <property type="component" value="Unassembled WGS sequence"/>
</dbReference>
<protein>
    <recommendedName>
        <fullName evidence="4">FAD-binding domain-containing protein</fullName>
    </recommendedName>
</protein>
<dbReference type="GO" id="GO:0016709">
    <property type="term" value="F:oxidoreductase activity, acting on paired donors, with incorporation or reduction of molecular oxygen, NAD(P)H as one donor, and incorporation of one atom of oxygen"/>
    <property type="evidence" value="ECO:0007669"/>
    <property type="project" value="UniProtKB-ARBA"/>
</dbReference>
<evidence type="ECO:0000256" key="3">
    <source>
        <dbReference type="ARBA" id="ARBA00023002"/>
    </source>
</evidence>
<feature type="domain" description="FAD-binding" evidence="4">
    <location>
        <begin position="2"/>
        <end position="374"/>
    </location>
</feature>
<dbReference type="InterPro" id="IPR036188">
    <property type="entry name" value="FAD/NAD-bd_sf"/>
</dbReference>
<evidence type="ECO:0000313" key="5">
    <source>
        <dbReference type="EMBL" id="KAK5042880.1"/>
    </source>
</evidence>
<dbReference type="Gene3D" id="3.50.50.60">
    <property type="entry name" value="FAD/NAD(P)-binding domain"/>
    <property type="match status" value="1"/>
</dbReference>
<dbReference type="Gene3D" id="3.40.30.120">
    <property type="match status" value="1"/>
</dbReference>
<evidence type="ECO:0000259" key="4">
    <source>
        <dbReference type="Pfam" id="PF01494"/>
    </source>
</evidence>
<proteinExistence type="predicted"/>
<dbReference type="Pfam" id="PF01494">
    <property type="entry name" value="FAD_binding_3"/>
    <property type="match status" value="1"/>
</dbReference>
<dbReference type="Pfam" id="PF21274">
    <property type="entry name" value="Rng_hyd_C"/>
    <property type="match status" value="1"/>
</dbReference>
<dbReference type="EMBL" id="JAVRRD010000072">
    <property type="protein sequence ID" value="KAK5042880.1"/>
    <property type="molecule type" value="Genomic_DNA"/>
</dbReference>
<name>A0AAV9MRJ0_9EURO</name>
<dbReference type="GeneID" id="89980558"/>
<dbReference type="PANTHER" id="PTHR43004">
    <property type="entry name" value="TRK SYSTEM POTASSIUM UPTAKE PROTEIN"/>
    <property type="match status" value="1"/>
</dbReference>
<comment type="caution">
    <text evidence="5">The sequence shown here is derived from an EMBL/GenBank/DDBJ whole genome shotgun (WGS) entry which is preliminary data.</text>
</comment>
<accession>A0AAV9MRJ0</accession>
<dbReference type="AlphaFoldDB" id="A0AAV9MRJ0"/>
<gene>
    <name evidence="5" type="ORF">LTR84_012413</name>
</gene>
<reference evidence="5 6" key="1">
    <citation type="submission" date="2023-08" db="EMBL/GenBank/DDBJ databases">
        <title>Black Yeasts Isolated from many extreme environments.</title>
        <authorList>
            <person name="Coleine C."/>
            <person name="Stajich J.E."/>
            <person name="Selbmann L."/>
        </authorList>
    </citation>
    <scope>NUCLEOTIDE SEQUENCE [LARGE SCALE GENOMIC DNA]</scope>
    <source>
        <strain evidence="5 6">CCFEE 5792</strain>
    </source>
</reference>
<keyword evidence="1" id="KW-0285">Flavoprotein</keyword>
<dbReference type="InterPro" id="IPR002938">
    <property type="entry name" value="FAD-bd"/>
</dbReference>
<dbReference type="Gene3D" id="3.30.9.10">
    <property type="entry name" value="D-Amino Acid Oxidase, subunit A, domain 2"/>
    <property type="match status" value="1"/>
</dbReference>